<dbReference type="RefSeq" id="XP_007928540.1">
    <property type="nucleotide sequence ID" value="XM_007930349.1"/>
</dbReference>
<feature type="compositionally biased region" description="Basic and acidic residues" evidence="2">
    <location>
        <begin position="970"/>
        <end position="989"/>
    </location>
</feature>
<dbReference type="FunFam" id="3.30.160.60:FF:000606">
    <property type="entry name" value="C2H2 transcription factor, putative"/>
    <property type="match status" value="1"/>
</dbReference>
<feature type="region of interest" description="Disordered" evidence="2">
    <location>
        <begin position="879"/>
        <end position="901"/>
    </location>
</feature>
<keyword evidence="1" id="KW-0479">Metal-binding</keyword>
<protein>
    <recommendedName>
        <fullName evidence="3">C2H2-type domain-containing protein</fullName>
    </recommendedName>
</protein>
<evidence type="ECO:0000256" key="1">
    <source>
        <dbReference type="PROSITE-ProRule" id="PRU00042"/>
    </source>
</evidence>
<dbReference type="OrthoDB" id="624345at2759"/>
<dbReference type="InterPro" id="IPR036236">
    <property type="entry name" value="Znf_C2H2_sf"/>
</dbReference>
<feature type="region of interest" description="Disordered" evidence="2">
    <location>
        <begin position="167"/>
        <end position="216"/>
    </location>
</feature>
<keyword evidence="1" id="KW-0863">Zinc-finger</keyword>
<feature type="domain" description="C2H2-type" evidence="3">
    <location>
        <begin position="393"/>
        <end position="420"/>
    </location>
</feature>
<dbReference type="GeneID" id="19336666"/>
<feature type="compositionally biased region" description="Polar residues" evidence="2">
    <location>
        <begin position="539"/>
        <end position="552"/>
    </location>
</feature>
<dbReference type="AlphaFoldDB" id="M3A9L1"/>
<feature type="compositionally biased region" description="Basic and acidic residues" evidence="2">
    <location>
        <begin position="622"/>
        <end position="634"/>
    </location>
</feature>
<dbReference type="InterPro" id="IPR013087">
    <property type="entry name" value="Znf_C2H2_type"/>
</dbReference>
<keyword evidence="1" id="KW-0862">Zinc</keyword>
<gene>
    <name evidence="4" type="ORF">MYCFIDRAFT_208321</name>
</gene>
<feature type="compositionally biased region" description="Polar residues" evidence="2">
    <location>
        <begin position="445"/>
        <end position="454"/>
    </location>
</feature>
<dbReference type="EMBL" id="KB446560">
    <property type="protein sequence ID" value="EME81316.1"/>
    <property type="molecule type" value="Genomic_DNA"/>
</dbReference>
<feature type="region of interest" description="Disordered" evidence="2">
    <location>
        <begin position="964"/>
        <end position="989"/>
    </location>
</feature>
<reference evidence="4 5" key="1">
    <citation type="journal article" date="2012" name="PLoS Pathog.">
        <title>Diverse lifestyles and strategies of plant pathogenesis encoded in the genomes of eighteen Dothideomycetes fungi.</title>
        <authorList>
            <person name="Ohm R.A."/>
            <person name="Feau N."/>
            <person name="Henrissat B."/>
            <person name="Schoch C.L."/>
            <person name="Horwitz B.A."/>
            <person name="Barry K.W."/>
            <person name="Condon B.J."/>
            <person name="Copeland A.C."/>
            <person name="Dhillon B."/>
            <person name="Glaser F."/>
            <person name="Hesse C.N."/>
            <person name="Kosti I."/>
            <person name="LaButti K."/>
            <person name="Lindquist E.A."/>
            <person name="Lucas S."/>
            <person name="Salamov A.A."/>
            <person name="Bradshaw R.E."/>
            <person name="Ciuffetti L."/>
            <person name="Hamelin R.C."/>
            <person name="Kema G.H.J."/>
            <person name="Lawrence C."/>
            <person name="Scott J.A."/>
            <person name="Spatafora J.W."/>
            <person name="Turgeon B.G."/>
            <person name="de Wit P.J.G.M."/>
            <person name="Zhong S."/>
            <person name="Goodwin S.B."/>
            <person name="Grigoriev I.V."/>
        </authorList>
    </citation>
    <scope>NUCLEOTIDE SEQUENCE [LARGE SCALE GENOMIC DNA]</scope>
    <source>
        <strain evidence="4 5">CIRAD86</strain>
    </source>
</reference>
<evidence type="ECO:0000313" key="5">
    <source>
        <dbReference type="Proteomes" id="UP000016932"/>
    </source>
</evidence>
<sequence length="989" mass="108468">MHDDEITGRPGLTDSAAVGTCRRIILFALSDRLCAVQLTRDRLVSPRLASPPHASWPPLLPSVWSCAARPADAFVPAPALQQRQNVSGQLACVWRASLTSCTGPQPLVAAPPCTYSHLLCTFPNALHWLCTRHLDDETTTRNDTRPGTVAEYFPSSLSLRPLGRVSTTLTHPRPFPTTTTTFIPRRKVRSEDIPALSAGTTGRRPGDASAKEPPERFGKLVTALDHHRRITNGHILRRSQAVRATTPSTPKPDTSISEPPQDIHNDESSPNTPTRHSFAGVPGQRPLPHHPPTAPGLPSTPPPSSEVKRDGSNRSKKSSQGESEDVEMGEAGQDDEQDAEDDGDSDNESVKSESQRSGKKKKKGQRFFCTEFPPCQLSFTRIELRKHTGERPFQCHCSRRFSRLDNLRQHAQTVHVNEEIPAESLAATSTRFQRQIRTDRVRPPNNRSRASTLGSNGGGTHSRGHSRNLSTSSIGSTTSIGVPDDARRRPPALAMANDPAARARLSLETYGGSPQQQYMYCNSSPTRYSTPTSTAYSTGGQSPRFQSGMVSPVPTISRSSFYNGSRAPGRRLSVPSGANPFQQQPSTYPQPYFTPLPSGQSATFSQSSSTYGSPTSSVYSHGRRESESEMEIRRRTWHPTTSSQYQQRPATSGLTYHQTPDEPRPAFTQQQAASQMTRLPGIESFDHAPPPSTRQPDAMVIDSSPRPTSSGRELQQGLTRLDITAANAPVEGQWQVQQVPPPQQTAYYHPQAPPHQCVQPKHMSMPEGPVTPRKHKRNAWYGGPITPHQGGVPGGVYMPHRPSPEDSGSSDGVPTPSTSQATEYNPVIVNPGVPAEHQYPPGTAITSDEQKVYYNSNQSSHVQHKEDRMRTDSGYQTYVQTSPQQQAQPPQTYALQSGHDPRFTQSGYSQPPNNDMAKLEALVAVATSEGMILRVVALHITDLASHIPTLNCIPTTTSSFPYVTKRAHSRSNEHPSPLEHEETHRTRTR</sequence>
<feature type="compositionally biased region" description="Basic and acidic residues" evidence="2">
    <location>
        <begin position="204"/>
        <end position="216"/>
    </location>
</feature>
<evidence type="ECO:0000256" key="2">
    <source>
        <dbReference type="SAM" id="MobiDB-lite"/>
    </source>
</evidence>
<feature type="compositionally biased region" description="Basic residues" evidence="2">
    <location>
        <begin position="228"/>
        <end position="237"/>
    </location>
</feature>
<feature type="compositionally biased region" description="Polar residues" evidence="2">
    <location>
        <begin position="579"/>
        <end position="589"/>
    </location>
</feature>
<feature type="compositionally biased region" description="Pro residues" evidence="2">
    <location>
        <begin position="289"/>
        <end position="304"/>
    </location>
</feature>
<organism evidence="4 5">
    <name type="scientific">Pseudocercospora fijiensis (strain CIRAD86)</name>
    <name type="common">Black leaf streak disease fungus</name>
    <name type="synonym">Mycosphaerella fijiensis</name>
    <dbReference type="NCBI Taxonomy" id="383855"/>
    <lineage>
        <taxon>Eukaryota</taxon>
        <taxon>Fungi</taxon>
        <taxon>Dikarya</taxon>
        <taxon>Ascomycota</taxon>
        <taxon>Pezizomycotina</taxon>
        <taxon>Dothideomycetes</taxon>
        <taxon>Dothideomycetidae</taxon>
        <taxon>Mycosphaerellales</taxon>
        <taxon>Mycosphaerellaceae</taxon>
        <taxon>Pseudocercospora</taxon>
    </lineage>
</organism>
<feature type="compositionally biased region" description="Polar residues" evidence="2">
    <location>
        <begin position="242"/>
        <end position="258"/>
    </location>
</feature>
<feature type="region of interest" description="Disordered" evidence="2">
    <location>
        <begin position="564"/>
        <end position="675"/>
    </location>
</feature>
<name>M3A9L1_PSEFD</name>
<proteinExistence type="predicted"/>
<feature type="region of interest" description="Disordered" evidence="2">
    <location>
        <begin position="744"/>
        <end position="825"/>
    </location>
</feature>
<dbReference type="VEuPathDB" id="FungiDB:MYCFIDRAFT_208321"/>
<dbReference type="SUPFAM" id="SSF57667">
    <property type="entry name" value="beta-beta-alpha zinc fingers"/>
    <property type="match status" value="1"/>
</dbReference>
<dbReference type="Proteomes" id="UP000016932">
    <property type="component" value="Unassembled WGS sequence"/>
</dbReference>
<feature type="region of interest" description="Disordered" evidence="2">
    <location>
        <begin position="228"/>
        <end position="364"/>
    </location>
</feature>
<feature type="compositionally biased region" description="Polar residues" evidence="2">
    <location>
        <begin position="638"/>
        <end position="658"/>
    </location>
</feature>
<feature type="compositionally biased region" description="Polar residues" evidence="2">
    <location>
        <begin position="426"/>
        <end position="435"/>
    </location>
</feature>
<evidence type="ECO:0000259" key="3">
    <source>
        <dbReference type="PROSITE" id="PS50157"/>
    </source>
</evidence>
<accession>M3A9L1</accession>
<dbReference type="PROSITE" id="PS50157">
    <property type="entry name" value="ZINC_FINGER_C2H2_2"/>
    <property type="match status" value="1"/>
</dbReference>
<dbReference type="KEGG" id="pfj:MYCFIDRAFT_208321"/>
<feature type="region of interest" description="Disordered" evidence="2">
    <location>
        <begin position="531"/>
        <end position="552"/>
    </location>
</feature>
<feature type="compositionally biased region" description="Polar residues" evidence="2">
    <location>
        <begin position="806"/>
        <end position="823"/>
    </location>
</feature>
<feature type="compositionally biased region" description="Low complexity" evidence="2">
    <location>
        <begin position="879"/>
        <end position="896"/>
    </location>
</feature>
<dbReference type="eggNOG" id="KOG1721">
    <property type="taxonomic scope" value="Eukaryota"/>
</dbReference>
<feature type="compositionally biased region" description="Acidic residues" evidence="2">
    <location>
        <begin position="322"/>
        <end position="347"/>
    </location>
</feature>
<feature type="compositionally biased region" description="Low complexity" evidence="2">
    <location>
        <begin position="470"/>
        <end position="481"/>
    </location>
</feature>
<dbReference type="Gene3D" id="3.30.160.60">
    <property type="entry name" value="Classic Zinc Finger"/>
    <property type="match status" value="1"/>
</dbReference>
<evidence type="ECO:0000313" key="4">
    <source>
        <dbReference type="EMBL" id="EME81316.1"/>
    </source>
</evidence>
<feature type="compositionally biased region" description="Low complexity" evidence="2">
    <location>
        <begin position="167"/>
        <end position="183"/>
    </location>
</feature>
<feature type="compositionally biased region" description="Low complexity" evidence="2">
    <location>
        <begin position="597"/>
        <end position="620"/>
    </location>
</feature>
<keyword evidence="5" id="KW-1185">Reference proteome</keyword>
<feature type="region of interest" description="Disordered" evidence="2">
    <location>
        <begin position="426"/>
        <end position="490"/>
    </location>
</feature>
<dbReference type="GO" id="GO:0008270">
    <property type="term" value="F:zinc ion binding"/>
    <property type="evidence" value="ECO:0007669"/>
    <property type="project" value="UniProtKB-KW"/>
</dbReference>
<dbReference type="HOGENOM" id="CLU_008830_0_0_1"/>